<evidence type="ECO:0000256" key="4">
    <source>
        <dbReference type="ARBA" id="ARBA00022827"/>
    </source>
</evidence>
<dbReference type="PIRSF" id="PIRSF000137">
    <property type="entry name" value="Alcohol_oxidase"/>
    <property type="match status" value="1"/>
</dbReference>
<keyword evidence="8" id="KW-0732">Signal</keyword>
<dbReference type="GO" id="GO:0016614">
    <property type="term" value="F:oxidoreductase activity, acting on CH-OH group of donors"/>
    <property type="evidence" value="ECO:0007669"/>
    <property type="project" value="InterPro"/>
</dbReference>
<reference evidence="10" key="2">
    <citation type="submission" date="2023-06" db="EMBL/GenBank/DDBJ databases">
        <authorList>
            <consortium name="Lawrence Berkeley National Laboratory"/>
            <person name="Haridas S."/>
            <person name="Hensen N."/>
            <person name="Bonometti L."/>
            <person name="Westerberg I."/>
            <person name="Brannstrom I.O."/>
            <person name="Guillou S."/>
            <person name="Cros-Aarteil S."/>
            <person name="Calhoun S."/>
            <person name="Kuo A."/>
            <person name="Mondo S."/>
            <person name="Pangilinan J."/>
            <person name="Riley R."/>
            <person name="LaButti K."/>
            <person name="Andreopoulos B."/>
            <person name="Lipzen A."/>
            <person name="Chen C."/>
            <person name="Yanf M."/>
            <person name="Daum C."/>
            <person name="Ng V."/>
            <person name="Clum A."/>
            <person name="Steindorff A."/>
            <person name="Ohm R."/>
            <person name="Martin F."/>
            <person name="Silar P."/>
            <person name="Natvig D."/>
            <person name="Lalanne C."/>
            <person name="Gautier V."/>
            <person name="Ament-velasquez S.L."/>
            <person name="Kruys A."/>
            <person name="Hutchinson M.I."/>
            <person name="Powell A.J."/>
            <person name="Barry K."/>
            <person name="Miller A.N."/>
            <person name="Grigoriev I.V."/>
            <person name="Debuchy R."/>
            <person name="Gladieux P."/>
            <person name="Thoren M.H."/>
            <person name="Johannesson H."/>
        </authorList>
    </citation>
    <scope>NUCLEOTIDE SEQUENCE</scope>
    <source>
        <strain evidence="10">CBS 232.78</strain>
    </source>
</reference>
<feature type="binding site" evidence="7">
    <location>
        <position position="273"/>
    </location>
    <ligand>
        <name>FAD</name>
        <dbReference type="ChEBI" id="CHEBI:57692"/>
    </ligand>
</feature>
<evidence type="ECO:0000313" key="10">
    <source>
        <dbReference type="EMBL" id="KAK3369924.1"/>
    </source>
</evidence>
<feature type="signal peptide" evidence="8">
    <location>
        <begin position="1"/>
        <end position="25"/>
    </location>
</feature>
<evidence type="ECO:0000256" key="1">
    <source>
        <dbReference type="ARBA" id="ARBA00001974"/>
    </source>
</evidence>
<dbReference type="InterPro" id="IPR000172">
    <property type="entry name" value="GMC_OxRdtase_N"/>
</dbReference>
<dbReference type="InterPro" id="IPR007867">
    <property type="entry name" value="GMC_OxRtase_C"/>
</dbReference>
<name>A0AAE0K4I2_9PEZI</name>
<dbReference type="PROSITE" id="PS00624">
    <property type="entry name" value="GMC_OXRED_2"/>
    <property type="match status" value="1"/>
</dbReference>
<gene>
    <name evidence="10" type="ORF">B0H63DRAFT_485774</name>
</gene>
<comment type="caution">
    <text evidence="10">The sequence shown here is derived from an EMBL/GenBank/DDBJ whole genome shotgun (WGS) entry which is preliminary data.</text>
</comment>
<feature type="domain" description="Glucose-methanol-choline oxidoreductase N-terminal" evidence="9">
    <location>
        <begin position="315"/>
        <end position="329"/>
    </location>
</feature>
<sequence length="616" mass="65091">MLLLDPLRRIIVSLALGSLCGSASCTTVTNETSIASGKTFDYIIAGAGLSGLTVGNKLSAKGYAVLIIEAGPDASWNPEVYEAEGRAFGSKTCNWQYPAYGDDGKPLLWKVDSGACIGGGTSINGMVWYRPTKAELDKLEALGNRGWNWDNLEPYMVAAERNIPPDASQIAQGAGSDPDAHGHSGFVNTSFPTPLRIPKAVALYKEALPLVFPGLAIGDDLSNRTAVSSATSMYTIWHDPVTGKNRRSSAADGYLWPPSQQRATLTVLATHKVDRVLFGHDLTAAGVVFLPTNGSVPSSKGPRVYATKGVILSAGSLATSAILERSGVGDPGVLKAAGIKRLVDLPGVGAHLNDQPGTAAYALVSTAYQNDASIIDNRSLFAPEISLINVDELWPLTAASRIRDIASARGLRSRAQSLVDARAAANILGAEAVLNATIDLIITHRLPIVEFLAESGGPALYAAFWPLMPLSRGHVHINSSSPLHHPIITPRLLQDPFDAAIAVSVARASRAVFASAPFGDVVADAYYDPPIGANGTDAEYLAWYRQTMIGASHWVGATAMMPRHLGGVVNPQLRVYGTSKLHVVDAGILPFQVTAHMMSTLYAVAGRAADVIMDCQ</sequence>
<evidence type="ECO:0000256" key="6">
    <source>
        <dbReference type="PIRSR" id="PIRSR000137-1"/>
    </source>
</evidence>
<evidence type="ECO:0000256" key="5">
    <source>
        <dbReference type="ARBA" id="ARBA00023002"/>
    </source>
</evidence>
<feature type="chain" id="PRO_5042069205" evidence="8">
    <location>
        <begin position="26"/>
        <end position="616"/>
    </location>
</feature>
<keyword evidence="4 7" id="KW-0274">FAD</keyword>
<accession>A0AAE0K4I2</accession>
<dbReference type="InterPro" id="IPR027424">
    <property type="entry name" value="Glucose_Oxidase_domain_2"/>
</dbReference>
<dbReference type="AlphaFoldDB" id="A0AAE0K4I2"/>
<comment type="similarity">
    <text evidence="2">Belongs to the GMC oxidoreductase family.</text>
</comment>
<keyword evidence="11" id="KW-1185">Reference proteome</keyword>
<dbReference type="SUPFAM" id="SSF51905">
    <property type="entry name" value="FAD/NAD(P)-binding domain"/>
    <property type="match status" value="1"/>
</dbReference>
<evidence type="ECO:0000256" key="3">
    <source>
        <dbReference type="ARBA" id="ARBA00022630"/>
    </source>
</evidence>
<proteinExistence type="inferred from homology"/>
<evidence type="ECO:0000256" key="2">
    <source>
        <dbReference type="ARBA" id="ARBA00010790"/>
    </source>
</evidence>
<evidence type="ECO:0000313" key="11">
    <source>
        <dbReference type="Proteomes" id="UP001285441"/>
    </source>
</evidence>
<feature type="active site" description="Proton acceptor" evidence="6">
    <location>
        <position position="596"/>
    </location>
</feature>
<dbReference type="SUPFAM" id="SSF54373">
    <property type="entry name" value="FAD-linked reductases, C-terminal domain"/>
    <property type="match status" value="1"/>
</dbReference>
<protein>
    <submittedName>
        <fullName evidence="10">GMC oxidoreductase</fullName>
    </submittedName>
</protein>
<dbReference type="EMBL" id="JAULSW010000009">
    <property type="protein sequence ID" value="KAK3369924.1"/>
    <property type="molecule type" value="Genomic_DNA"/>
</dbReference>
<organism evidence="10 11">
    <name type="scientific">Podospora didyma</name>
    <dbReference type="NCBI Taxonomy" id="330526"/>
    <lineage>
        <taxon>Eukaryota</taxon>
        <taxon>Fungi</taxon>
        <taxon>Dikarya</taxon>
        <taxon>Ascomycota</taxon>
        <taxon>Pezizomycotina</taxon>
        <taxon>Sordariomycetes</taxon>
        <taxon>Sordariomycetidae</taxon>
        <taxon>Sordariales</taxon>
        <taxon>Podosporaceae</taxon>
        <taxon>Podospora</taxon>
    </lineage>
</organism>
<evidence type="ECO:0000259" key="9">
    <source>
        <dbReference type="PROSITE" id="PS00624"/>
    </source>
</evidence>
<dbReference type="Pfam" id="PF00732">
    <property type="entry name" value="GMC_oxred_N"/>
    <property type="match status" value="1"/>
</dbReference>
<dbReference type="InterPro" id="IPR012132">
    <property type="entry name" value="GMC_OxRdtase"/>
</dbReference>
<dbReference type="Gene3D" id="3.30.560.10">
    <property type="entry name" value="Glucose Oxidase, domain 3"/>
    <property type="match status" value="1"/>
</dbReference>
<dbReference type="Gene3D" id="3.50.50.60">
    <property type="entry name" value="FAD/NAD(P)-binding domain"/>
    <property type="match status" value="1"/>
</dbReference>
<feature type="active site" description="Proton donor" evidence="6">
    <location>
        <position position="553"/>
    </location>
</feature>
<keyword evidence="5" id="KW-0560">Oxidoreductase</keyword>
<dbReference type="GO" id="GO:0050660">
    <property type="term" value="F:flavin adenine dinucleotide binding"/>
    <property type="evidence" value="ECO:0007669"/>
    <property type="project" value="InterPro"/>
</dbReference>
<comment type="cofactor">
    <cofactor evidence="1 7">
        <name>FAD</name>
        <dbReference type="ChEBI" id="CHEBI:57692"/>
    </cofactor>
</comment>
<feature type="binding site" evidence="7">
    <location>
        <begin position="124"/>
        <end position="127"/>
    </location>
    <ligand>
        <name>FAD</name>
        <dbReference type="ChEBI" id="CHEBI:57692"/>
    </ligand>
</feature>
<keyword evidence="3" id="KW-0285">Flavoprotein</keyword>
<dbReference type="InterPro" id="IPR036188">
    <property type="entry name" value="FAD/NAD-bd_sf"/>
</dbReference>
<dbReference type="Proteomes" id="UP001285441">
    <property type="component" value="Unassembled WGS sequence"/>
</dbReference>
<dbReference type="Gene3D" id="4.10.450.10">
    <property type="entry name" value="Glucose Oxidase, domain 2"/>
    <property type="match status" value="1"/>
</dbReference>
<dbReference type="Pfam" id="PF05199">
    <property type="entry name" value="GMC_oxred_C"/>
    <property type="match status" value="1"/>
</dbReference>
<dbReference type="PANTHER" id="PTHR11552:SF201">
    <property type="entry name" value="GLUCOSE-METHANOL-CHOLINE OXIDOREDUCTASE N-TERMINAL DOMAIN-CONTAINING PROTEIN"/>
    <property type="match status" value="1"/>
</dbReference>
<dbReference type="PANTHER" id="PTHR11552">
    <property type="entry name" value="GLUCOSE-METHANOL-CHOLINE GMC OXIDOREDUCTASE"/>
    <property type="match status" value="1"/>
</dbReference>
<evidence type="ECO:0000256" key="8">
    <source>
        <dbReference type="SAM" id="SignalP"/>
    </source>
</evidence>
<evidence type="ECO:0000256" key="7">
    <source>
        <dbReference type="PIRSR" id="PIRSR000137-2"/>
    </source>
</evidence>
<reference evidence="10" key="1">
    <citation type="journal article" date="2023" name="Mol. Phylogenet. Evol.">
        <title>Genome-scale phylogeny and comparative genomics of the fungal order Sordariales.</title>
        <authorList>
            <person name="Hensen N."/>
            <person name="Bonometti L."/>
            <person name="Westerberg I."/>
            <person name="Brannstrom I.O."/>
            <person name="Guillou S."/>
            <person name="Cros-Aarteil S."/>
            <person name="Calhoun S."/>
            <person name="Haridas S."/>
            <person name="Kuo A."/>
            <person name="Mondo S."/>
            <person name="Pangilinan J."/>
            <person name="Riley R."/>
            <person name="LaButti K."/>
            <person name="Andreopoulos B."/>
            <person name="Lipzen A."/>
            <person name="Chen C."/>
            <person name="Yan M."/>
            <person name="Daum C."/>
            <person name="Ng V."/>
            <person name="Clum A."/>
            <person name="Steindorff A."/>
            <person name="Ohm R.A."/>
            <person name="Martin F."/>
            <person name="Silar P."/>
            <person name="Natvig D.O."/>
            <person name="Lalanne C."/>
            <person name="Gautier V."/>
            <person name="Ament-Velasquez S.L."/>
            <person name="Kruys A."/>
            <person name="Hutchinson M.I."/>
            <person name="Powell A.J."/>
            <person name="Barry K."/>
            <person name="Miller A.N."/>
            <person name="Grigoriev I.V."/>
            <person name="Debuchy R."/>
            <person name="Gladieux P."/>
            <person name="Hiltunen Thoren M."/>
            <person name="Johannesson H."/>
        </authorList>
    </citation>
    <scope>NUCLEOTIDE SEQUENCE</scope>
    <source>
        <strain evidence="10">CBS 232.78</strain>
    </source>
</reference>